<dbReference type="PANTHER" id="PTHR24230:SF75">
    <property type="entry name" value="RELAXIN FAMILY PEPTIDE RECEPTOR 3"/>
    <property type="match status" value="1"/>
</dbReference>
<keyword evidence="3" id="KW-0297">G-protein coupled receptor</keyword>
<feature type="transmembrane region" description="Helical" evidence="6">
    <location>
        <begin position="228"/>
        <end position="256"/>
    </location>
</feature>
<dbReference type="EMBL" id="BMAT01007879">
    <property type="protein sequence ID" value="GFR73333.1"/>
    <property type="molecule type" value="Genomic_DNA"/>
</dbReference>
<keyword evidence="8" id="KW-1185">Reference proteome</keyword>
<dbReference type="Gene3D" id="1.20.1070.10">
    <property type="entry name" value="Rhodopsin 7-helix transmembrane proteins"/>
    <property type="match status" value="1"/>
</dbReference>
<sequence>MVLEVAFHWYCQIFYDFSCFTSVFLGLVRCACVAKLLLFKSMFTITRTLIILAVLFVAAISLRVPVMTVFRIAWMPKPESNSTWLSIQVSPNFREIFTATDIVNRNVVTWVAYTIALACVIVLVTNLRTALKFRQSLASQTAAQGPTGKQKTLYSVKDDSIHQHDILKTMKEFNQQKKISQKLSPKDVQVIQSVTLICAIFIFSQFPLQLHSTVRLFDPEFALGRKKTYMFGSTIQLALTCTYINASINILVHYYFNSR</sequence>
<evidence type="ECO:0000256" key="3">
    <source>
        <dbReference type="ARBA" id="ARBA00023040"/>
    </source>
</evidence>
<keyword evidence="6" id="KW-1133">Transmembrane helix</keyword>
<organism evidence="7 8">
    <name type="scientific">Elysia marginata</name>
    <dbReference type="NCBI Taxonomy" id="1093978"/>
    <lineage>
        <taxon>Eukaryota</taxon>
        <taxon>Metazoa</taxon>
        <taxon>Spiralia</taxon>
        <taxon>Lophotrochozoa</taxon>
        <taxon>Mollusca</taxon>
        <taxon>Gastropoda</taxon>
        <taxon>Heterobranchia</taxon>
        <taxon>Euthyneura</taxon>
        <taxon>Panpulmonata</taxon>
        <taxon>Sacoglossa</taxon>
        <taxon>Placobranchoidea</taxon>
        <taxon>Plakobranchidae</taxon>
        <taxon>Elysia</taxon>
    </lineage>
</organism>
<dbReference type="Proteomes" id="UP000762676">
    <property type="component" value="Unassembled WGS sequence"/>
</dbReference>
<dbReference type="GO" id="GO:0005886">
    <property type="term" value="C:plasma membrane"/>
    <property type="evidence" value="ECO:0007669"/>
    <property type="project" value="UniProtKB-SubCell"/>
</dbReference>
<comment type="caution">
    <text evidence="7">The sequence shown here is derived from an EMBL/GenBank/DDBJ whole genome shotgun (WGS) entry which is preliminary data.</text>
</comment>
<evidence type="ECO:0000256" key="6">
    <source>
        <dbReference type="SAM" id="Phobius"/>
    </source>
</evidence>
<keyword evidence="6" id="KW-0472">Membrane</keyword>
<reference evidence="7 8" key="1">
    <citation type="journal article" date="2021" name="Elife">
        <title>Chloroplast acquisition without the gene transfer in kleptoplastic sea slugs, Plakobranchus ocellatus.</title>
        <authorList>
            <person name="Maeda T."/>
            <person name="Takahashi S."/>
            <person name="Yoshida T."/>
            <person name="Shimamura S."/>
            <person name="Takaki Y."/>
            <person name="Nagai Y."/>
            <person name="Toyoda A."/>
            <person name="Suzuki Y."/>
            <person name="Arimoto A."/>
            <person name="Ishii H."/>
            <person name="Satoh N."/>
            <person name="Nishiyama T."/>
            <person name="Hasebe M."/>
            <person name="Maruyama T."/>
            <person name="Minagawa J."/>
            <person name="Obokata J."/>
            <person name="Shigenobu S."/>
        </authorList>
    </citation>
    <scope>NUCLEOTIDE SEQUENCE [LARGE SCALE GENOMIC DNA]</scope>
</reference>
<feature type="transmembrane region" description="Helical" evidence="6">
    <location>
        <begin position="12"/>
        <end position="37"/>
    </location>
</feature>
<protein>
    <submittedName>
        <fullName evidence="7">Chemosensory receptor C</fullName>
    </submittedName>
</protein>
<accession>A0AAV4FJ89</accession>
<proteinExistence type="predicted"/>
<evidence type="ECO:0000256" key="1">
    <source>
        <dbReference type="ARBA" id="ARBA00004651"/>
    </source>
</evidence>
<evidence type="ECO:0000256" key="5">
    <source>
        <dbReference type="ARBA" id="ARBA00023224"/>
    </source>
</evidence>
<comment type="subcellular location">
    <subcellularLocation>
        <location evidence="1">Cell membrane</location>
        <topology evidence="1">Multi-pass membrane protein</topology>
    </subcellularLocation>
</comment>
<dbReference type="SUPFAM" id="SSF81321">
    <property type="entry name" value="Family A G protein-coupled receptor-like"/>
    <property type="match status" value="1"/>
</dbReference>
<dbReference type="GO" id="GO:0007218">
    <property type="term" value="P:neuropeptide signaling pathway"/>
    <property type="evidence" value="ECO:0007669"/>
    <property type="project" value="TreeGrafter"/>
</dbReference>
<dbReference type="AlphaFoldDB" id="A0AAV4FJ89"/>
<feature type="transmembrane region" description="Helical" evidence="6">
    <location>
        <begin position="49"/>
        <end position="74"/>
    </location>
</feature>
<dbReference type="PANTHER" id="PTHR24230">
    <property type="entry name" value="G-PROTEIN COUPLED RECEPTOR"/>
    <property type="match status" value="1"/>
</dbReference>
<dbReference type="GO" id="GO:0008528">
    <property type="term" value="F:G protein-coupled peptide receptor activity"/>
    <property type="evidence" value="ECO:0007669"/>
    <property type="project" value="TreeGrafter"/>
</dbReference>
<keyword evidence="4 7" id="KW-0675">Receptor</keyword>
<keyword evidence="6" id="KW-0812">Transmembrane</keyword>
<evidence type="ECO:0000256" key="4">
    <source>
        <dbReference type="ARBA" id="ARBA00023170"/>
    </source>
</evidence>
<feature type="transmembrane region" description="Helical" evidence="6">
    <location>
        <begin position="107"/>
        <end position="127"/>
    </location>
</feature>
<gene>
    <name evidence="7" type="ORF">ElyMa_003865200</name>
</gene>
<feature type="transmembrane region" description="Helical" evidence="6">
    <location>
        <begin position="188"/>
        <end position="208"/>
    </location>
</feature>
<keyword evidence="5" id="KW-0807">Transducer</keyword>
<evidence type="ECO:0000256" key="2">
    <source>
        <dbReference type="ARBA" id="ARBA00022475"/>
    </source>
</evidence>
<name>A0AAV4FJ89_9GAST</name>
<evidence type="ECO:0000313" key="8">
    <source>
        <dbReference type="Proteomes" id="UP000762676"/>
    </source>
</evidence>
<keyword evidence="2" id="KW-1003">Cell membrane</keyword>
<evidence type="ECO:0000313" key="7">
    <source>
        <dbReference type="EMBL" id="GFR73333.1"/>
    </source>
</evidence>